<comment type="subcellular location">
    <subcellularLocation>
        <location evidence="1 4">Bacterial flagellum basal body</location>
    </subcellularLocation>
</comment>
<dbReference type="Pfam" id="PF06429">
    <property type="entry name" value="Flg_bbr_C"/>
    <property type="match status" value="1"/>
</dbReference>
<gene>
    <name evidence="8" type="primary">flgE</name>
    <name evidence="8" type="ORF">CAV_0055</name>
</gene>
<evidence type="ECO:0000256" key="2">
    <source>
        <dbReference type="ARBA" id="ARBA00009677"/>
    </source>
</evidence>
<keyword evidence="8" id="KW-0282">Flagellum</keyword>
<dbReference type="PANTHER" id="PTHR30435:SF19">
    <property type="entry name" value="FLAGELLAR BASAL-BODY ROD PROTEIN FLGG"/>
    <property type="match status" value="1"/>
</dbReference>
<feature type="domain" description="Flagellar basal body rod protein N-terminal" evidence="5">
    <location>
        <begin position="6"/>
        <end position="35"/>
    </location>
</feature>
<evidence type="ECO:0000256" key="1">
    <source>
        <dbReference type="ARBA" id="ARBA00004117"/>
    </source>
</evidence>
<dbReference type="PROSITE" id="PS00588">
    <property type="entry name" value="FLAGELLA_BB_ROD"/>
    <property type="match status" value="1"/>
</dbReference>
<dbReference type="InterPro" id="IPR037925">
    <property type="entry name" value="FlgE/F/G-like"/>
</dbReference>
<reference evidence="8 9" key="1">
    <citation type="submission" date="2017-07" db="EMBL/GenBank/DDBJ databases">
        <title>Analysis of two Campylobacter avium genomes and identification of a novel hippuricase gene.</title>
        <authorList>
            <person name="Miller W.G."/>
            <person name="Chapman M.H."/>
            <person name="Yee E."/>
            <person name="Revez J."/>
            <person name="Bono J.L."/>
            <person name="Rossi M."/>
        </authorList>
    </citation>
    <scope>NUCLEOTIDE SEQUENCE [LARGE SCALE GENOMIC DNA]</scope>
    <source>
        <strain evidence="8 9">LMG 24591</strain>
    </source>
</reference>
<name>A0A222MVM9_9BACT</name>
<dbReference type="PANTHER" id="PTHR30435">
    <property type="entry name" value="FLAGELLAR PROTEIN"/>
    <property type="match status" value="1"/>
</dbReference>
<dbReference type="KEGG" id="cavi:CAV_0055"/>
<dbReference type="InterPro" id="IPR001444">
    <property type="entry name" value="Flag_bb_rod_N"/>
</dbReference>
<dbReference type="Pfam" id="PF00460">
    <property type="entry name" value="Flg_bb_rod"/>
    <property type="match status" value="1"/>
</dbReference>
<evidence type="ECO:0000259" key="7">
    <source>
        <dbReference type="Pfam" id="PF22692"/>
    </source>
</evidence>
<keyword evidence="8" id="KW-0969">Cilium</keyword>
<evidence type="ECO:0000313" key="8">
    <source>
        <dbReference type="EMBL" id="ASQ29736.1"/>
    </source>
</evidence>
<dbReference type="InterPro" id="IPR020013">
    <property type="entry name" value="Flagellar_FlgE/F/G"/>
</dbReference>
<dbReference type="NCBIfam" id="TIGR03506">
    <property type="entry name" value="FlgEFG_subfam"/>
    <property type="match status" value="1"/>
</dbReference>
<dbReference type="Pfam" id="PF22692">
    <property type="entry name" value="LlgE_F_G_D1"/>
    <property type="match status" value="1"/>
</dbReference>
<evidence type="ECO:0000259" key="5">
    <source>
        <dbReference type="Pfam" id="PF00460"/>
    </source>
</evidence>
<keyword evidence="3 4" id="KW-0975">Bacterial flagellum</keyword>
<keyword evidence="8" id="KW-0966">Cell projection</keyword>
<evidence type="ECO:0000256" key="4">
    <source>
        <dbReference type="RuleBase" id="RU362116"/>
    </source>
</evidence>
<dbReference type="InterPro" id="IPR053967">
    <property type="entry name" value="LlgE_F_G-like_D1"/>
</dbReference>
<dbReference type="GO" id="GO:0009425">
    <property type="term" value="C:bacterial-type flagellum basal body"/>
    <property type="evidence" value="ECO:0007669"/>
    <property type="project" value="UniProtKB-SubCell"/>
</dbReference>
<sequence length="545" mass="58718">MFTAFYNGINGVKGQSFGIDTTSNNISNVNTPGFRYSITEFSDIFNKTVNTQGTNPAQVGFGAVQWSNKLVFEQGSFIDGGGEFDVALAGKGFFGVTSGDGVYYTRNGSFMRDANGNLVDSNGNYVLGTMNPNFTNITYSDRVSQIMGSINGEFVSSGFTVNNPSANFSLDAATNQSILSVPTNLYYQPQITNNVSFKGNISYDTNTELVEVELDPENFTITEQNGKIVVSGRVGQEDVFSAKAGERVVINFTDANGVKASAEVLLDENLNFQTNELELQGLDRDSLQISSASVYTEQERADNQTLAAELVNSDGTRSKLIITLTRVLPQVGENYEFEASAQITDWDGNPQGGATNGRIVFNQAGALIENTITAITNPNNNNTININLGSTLNDTVGSGYDGIYIRKDGGANQDIVYTQDGIPEGFFSQYDVLEDGSLVAQFTNGKTATVAKLALYNFINEQGLASVDGTNFVQTGNSGEASFLYDEQGNLIYTASFVGDKLEASNADLSVELTNLIVMQKAFDASSKSITTSDEMIRQAINMKN</sequence>
<accession>A0A222MVM9</accession>
<proteinExistence type="inferred from homology"/>
<dbReference type="InterPro" id="IPR010930">
    <property type="entry name" value="Flg_bb/hook_C_dom"/>
</dbReference>
<dbReference type="AlphaFoldDB" id="A0A222MVM9"/>
<evidence type="ECO:0000259" key="6">
    <source>
        <dbReference type="Pfam" id="PF06429"/>
    </source>
</evidence>
<dbReference type="SUPFAM" id="SSF117143">
    <property type="entry name" value="Flagellar hook protein flgE"/>
    <property type="match status" value="1"/>
</dbReference>
<dbReference type="InterPro" id="IPR019776">
    <property type="entry name" value="Flagellar_basal_body_rod_CS"/>
</dbReference>
<feature type="domain" description="Flagellar basal-body/hook protein C-terminal" evidence="6">
    <location>
        <begin position="502"/>
        <end position="543"/>
    </location>
</feature>
<evidence type="ECO:0000256" key="3">
    <source>
        <dbReference type="ARBA" id="ARBA00023143"/>
    </source>
</evidence>
<feature type="domain" description="Flagellar hook protein FlgE/F/G-like D1" evidence="7">
    <location>
        <begin position="87"/>
        <end position="145"/>
    </location>
</feature>
<dbReference type="EMBL" id="CP022347">
    <property type="protein sequence ID" value="ASQ29736.1"/>
    <property type="molecule type" value="Genomic_DNA"/>
</dbReference>
<protein>
    <submittedName>
        <fullName evidence="8">Flagellar hook protein</fullName>
    </submittedName>
</protein>
<dbReference type="Proteomes" id="UP000201169">
    <property type="component" value="Chromosome"/>
</dbReference>
<keyword evidence="9" id="KW-1185">Reference proteome</keyword>
<organism evidence="8 9">
    <name type="scientific">Campylobacter avium LMG 24591</name>
    <dbReference type="NCBI Taxonomy" id="522484"/>
    <lineage>
        <taxon>Bacteria</taxon>
        <taxon>Pseudomonadati</taxon>
        <taxon>Campylobacterota</taxon>
        <taxon>Epsilonproteobacteria</taxon>
        <taxon>Campylobacterales</taxon>
        <taxon>Campylobacteraceae</taxon>
        <taxon>Campylobacter</taxon>
    </lineage>
</organism>
<evidence type="ECO:0000313" key="9">
    <source>
        <dbReference type="Proteomes" id="UP000201169"/>
    </source>
</evidence>
<dbReference type="GO" id="GO:0071978">
    <property type="term" value="P:bacterial-type flagellum-dependent swarming motility"/>
    <property type="evidence" value="ECO:0007669"/>
    <property type="project" value="TreeGrafter"/>
</dbReference>
<dbReference type="OrthoDB" id="9804559at2"/>
<comment type="similarity">
    <text evidence="2 4">Belongs to the flagella basal body rod proteins family.</text>
</comment>
<dbReference type="RefSeq" id="WP_094324529.1">
    <property type="nucleotide sequence ID" value="NZ_CP022347.1"/>
</dbReference>